<proteinExistence type="predicted"/>
<evidence type="ECO:0000313" key="1">
    <source>
        <dbReference type="EMBL" id="CUM76782.1"/>
    </source>
</evidence>
<dbReference type="AlphaFoldDB" id="A0A173RFW1"/>
<dbReference type="RefSeq" id="WP_055060353.1">
    <property type="nucleotide sequence ID" value="NZ_CYXR01000003.1"/>
</dbReference>
<dbReference type="Proteomes" id="UP000095727">
    <property type="component" value="Unassembled WGS sequence"/>
</dbReference>
<protein>
    <submittedName>
        <fullName evidence="1">Uncharacterized protein</fullName>
    </submittedName>
</protein>
<name>A0A173RFW1_9FIRM</name>
<gene>
    <name evidence="1" type="ORF">ERS852574_00590</name>
</gene>
<reference evidence="1 2" key="1">
    <citation type="submission" date="2015-09" db="EMBL/GenBank/DDBJ databases">
        <authorList>
            <consortium name="Pathogen Informatics"/>
        </authorList>
    </citation>
    <scope>NUCLEOTIDE SEQUENCE [LARGE SCALE GENOMIC DNA]</scope>
    <source>
        <strain evidence="1 2">2789STDY5834962</strain>
    </source>
</reference>
<accession>A0A173RFW1</accession>
<organism evidence="1 2">
    <name type="scientific">Coprococcus comes</name>
    <dbReference type="NCBI Taxonomy" id="410072"/>
    <lineage>
        <taxon>Bacteria</taxon>
        <taxon>Bacillati</taxon>
        <taxon>Bacillota</taxon>
        <taxon>Clostridia</taxon>
        <taxon>Lachnospirales</taxon>
        <taxon>Lachnospiraceae</taxon>
        <taxon>Coprococcus</taxon>
    </lineage>
</organism>
<sequence length="134" mass="16037">MTSIENLEIELSQRYLVQSISKSRNQRKYIIDNLEVIQNLLNFQEKERCHHITQQLLQTMGYVPEDEYVNVGKRIEIIIHLHRGIWPKRFEISPICDLLFEQLIVMIGYDDSDKINNTSRYKRYLAAQQFLNTH</sequence>
<dbReference type="EMBL" id="CYXR01000003">
    <property type="protein sequence ID" value="CUM76782.1"/>
    <property type="molecule type" value="Genomic_DNA"/>
</dbReference>
<evidence type="ECO:0000313" key="2">
    <source>
        <dbReference type="Proteomes" id="UP000095727"/>
    </source>
</evidence>